<dbReference type="Proteomes" id="UP001056778">
    <property type="component" value="Chromosome 3"/>
</dbReference>
<accession>A0ACB9TD84</accession>
<keyword evidence="2" id="KW-1185">Reference proteome</keyword>
<organism evidence="1 2">
    <name type="scientific">Holotrichia oblita</name>
    <name type="common">Chafer beetle</name>
    <dbReference type="NCBI Taxonomy" id="644536"/>
    <lineage>
        <taxon>Eukaryota</taxon>
        <taxon>Metazoa</taxon>
        <taxon>Ecdysozoa</taxon>
        <taxon>Arthropoda</taxon>
        <taxon>Hexapoda</taxon>
        <taxon>Insecta</taxon>
        <taxon>Pterygota</taxon>
        <taxon>Neoptera</taxon>
        <taxon>Endopterygota</taxon>
        <taxon>Coleoptera</taxon>
        <taxon>Polyphaga</taxon>
        <taxon>Scarabaeiformia</taxon>
        <taxon>Scarabaeidae</taxon>
        <taxon>Melolonthinae</taxon>
        <taxon>Holotrichia</taxon>
    </lineage>
</organism>
<evidence type="ECO:0000313" key="1">
    <source>
        <dbReference type="EMBL" id="KAI4464733.1"/>
    </source>
</evidence>
<proteinExistence type="predicted"/>
<protein>
    <submittedName>
        <fullName evidence="1">Uncharacterized protein</fullName>
    </submittedName>
</protein>
<dbReference type="EMBL" id="CM043017">
    <property type="protein sequence ID" value="KAI4464733.1"/>
    <property type="molecule type" value="Genomic_DNA"/>
</dbReference>
<sequence length="281" mass="30571">MSINPVIAMDVDSPTGTLKRCSSAPMIHENSTSMTTSPPSTSNNREQNSFGLFGLGTQPRPRRFSASFSPLSGSPSGGLRLTPRINQLRQEECADLANLREQAHEREVHHTMVISQSWEDLRLVNETHNDGKSGKMGPLHVNLPPYGGTHCNSPSPTRLSSPGFQSPTRSRTFIRRSCSPVLRPSPLGAKRKLDDDKLDFHLSPRAKRFHSYTATDRGGLLTTSSPLPGSLSSVGTPESLSSADSPGFQIRMMDSPSPSRVPPPEPMILSKTDQEMSESPS</sequence>
<name>A0ACB9TD84_HOLOL</name>
<reference evidence="1" key="1">
    <citation type="submission" date="2022-04" db="EMBL/GenBank/DDBJ databases">
        <title>Chromosome-scale genome assembly of Holotrichia oblita Faldermann.</title>
        <authorList>
            <person name="Rongchong L."/>
        </authorList>
    </citation>
    <scope>NUCLEOTIDE SEQUENCE</scope>
    <source>
        <strain evidence="1">81SQS9</strain>
    </source>
</reference>
<comment type="caution">
    <text evidence="1">The sequence shown here is derived from an EMBL/GenBank/DDBJ whole genome shotgun (WGS) entry which is preliminary data.</text>
</comment>
<gene>
    <name evidence="1" type="ORF">MML48_3g00012086</name>
</gene>
<evidence type="ECO:0000313" key="2">
    <source>
        <dbReference type="Proteomes" id="UP001056778"/>
    </source>
</evidence>